<proteinExistence type="inferred from homology"/>
<dbReference type="GeneID" id="4991424"/>
<reference evidence="5" key="2">
    <citation type="submission" date="2025-08" db="UniProtKB">
        <authorList>
            <consortium name="RefSeq"/>
        </authorList>
    </citation>
    <scope>IDENTIFICATION</scope>
</reference>
<evidence type="ECO:0000256" key="1">
    <source>
        <dbReference type="ARBA" id="ARBA00005495"/>
    </source>
</evidence>
<evidence type="ECO:0000259" key="4">
    <source>
        <dbReference type="PROSITE" id="PS51891"/>
    </source>
</evidence>
<comment type="similarity">
    <text evidence="1">Belongs to the Gfa family.</text>
</comment>
<gene>
    <name evidence="5" type="ORF">An04g10230</name>
</gene>
<dbReference type="GO" id="GO:0046872">
    <property type="term" value="F:metal ion binding"/>
    <property type="evidence" value="ECO:0007669"/>
    <property type="project" value="UniProtKB-KW"/>
</dbReference>
<feature type="domain" description="CENP-V/GFA" evidence="4">
    <location>
        <begin position="21"/>
        <end position="165"/>
    </location>
</feature>
<dbReference type="PANTHER" id="PTHR28620:SF1">
    <property type="entry name" value="CENP-V_GFA DOMAIN-CONTAINING PROTEIN"/>
    <property type="match status" value="1"/>
</dbReference>
<keyword evidence="2" id="KW-0479">Metal-binding</keyword>
<dbReference type="KEGG" id="ang:An04g10230"/>
<evidence type="ECO:0000256" key="2">
    <source>
        <dbReference type="ARBA" id="ARBA00022723"/>
    </source>
</evidence>
<dbReference type="Pfam" id="PF04828">
    <property type="entry name" value="GFA"/>
    <property type="match status" value="1"/>
</dbReference>
<dbReference type="InterPro" id="IPR011057">
    <property type="entry name" value="Mss4-like_sf"/>
</dbReference>
<name>A0AAJ8BUN3_ASPNG</name>
<evidence type="ECO:0000256" key="3">
    <source>
        <dbReference type="ARBA" id="ARBA00022833"/>
    </source>
</evidence>
<dbReference type="RefSeq" id="XP_059603692.1">
    <property type="nucleotide sequence ID" value="XM_059747814.1"/>
</dbReference>
<dbReference type="PROSITE" id="PS51891">
    <property type="entry name" value="CENP_V_GFA"/>
    <property type="match status" value="1"/>
</dbReference>
<dbReference type="AlphaFoldDB" id="A0AAJ8BUN3"/>
<dbReference type="SUPFAM" id="SSF51316">
    <property type="entry name" value="Mss4-like"/>
    <property type="match status" value="1"/>
</dbReference>
<sequence length="964" mass="109718">MASAKESKTQHSTETSTDLCYQGSCHCRAVRFSARFPSPLSQLTVISCNCSYCHIAGSLLAFADDMEVQGTESLTEYRFATHTIRIFFCKICGANVYNKSINPHFQYGKCAINPITFVYSLCLFTMFEDCRRANRDTGIPIQVRLLHGIDLETIEVTKGDAAQGEGLLSLIYVSEAIGWFSSASVNGKDEYEHHVSVPFGTEVFWDESGKENEGKITNYRENIVTKPPGARIVLRPAKDTRIPSTHMTVQLKIELCPILQYTLSRSTHDDDPRPFVFIWSPVDDGYSEDGFMLLRHTSEGKLERVPVPDATLDPLDMVHVEYPFDLQKLELGGSIIYCHSLPRRYREHLEPSETYELVWTGTKIPLWDWGVPSDYVGSRLTANPTQPGLILPGGPSVTFTYEQIESPAFSRRQSTPPLLPSDRVQGTPILSVELPGPKTIVPEGKHYASLHVCYHGGPTDQPIIFRDHVIWELIRSYRLESGLWELQEGPCGCSGLLIDDFNITVNVVEDEGFITIKPGEYWSPSWIIIEDIYGWKVGLNIQRKRRDIPRMEDVICLLNVLLPGFDWQFVSHCLNRKIPAMALTSMPLVFSKEVKHYDPEDWYSEIQKNSQDYESLRIASLTRVKDLDSDWAHEYVEFIIQGQLPIGRARVYAKRGVPKISIDKVPPAMSVNTSTFEGRWRGLPHDLPLPLEYFVYADKKLSFISLAKTISEVSKKGAAYKLLRNNCYWFAYTVMKVWGSVHKESKKVVAYNLGGSGQTLEDLWSYGKALWYNNTFKKDAKEFDDLRRSGFVMAELPLSRERTSPVEHITTLKNVVLDPNTIDRGLTYGRSCIHRSVELYLENASEKVKKQEETQGGLRWTEEFDENVRELEENIGREMSDKEKNDMYEKIEQMVLNSVGKLSMYRQFECMSLQKDDLQAPDSSGITSKQLGLNEPQARQHYLVEELLDRFAATVVAEMDNDSD</sequence>
<dbReference type="InterPro" id="IPR052355">
    <property type="entry name" value="CENP-V-like"/>
</dbReference>
<dbReference type="VEuPathDB" id="FungiDB:An04g10230"/>
<accession>A0AAJ8BUN3</accession>
<protein>
    <recommendedName>
        <fullName evidence="4">CENP-V/GFA domain-containing protein</fullName>
    </recommendedName>
</protein>
<organism evidence="5">
    <name type="scientific">Aspergillus niger</name>
    <dbReference type="NCBI Taxonomy" id="5061"/>
    <lineage>
        <taxon>Eukaryota</taxon>
        <taxon>Fungi</taxon>
        <taxon>Dikarya</taxon>
        <taxon>Ascomycota</taxon>
        <taxon>Pezizomycotina</taxon>
        <taxon>Eurotiomycetes</taxon>
        <taxon>Eurotiomycetidae</taxon>
        <taxon>Eurotiales</taxon>
        <taxon>Aspergillaceae</taxon>
        <taxon>Aspergillus</taxon>
        <taxon>Aspergillus subgen. Circumdati</taxon>
    </lineage>
</organism>
<dbReference type="Gene3D" id="2.170.150.70">
    <property type="match status" value="1"/>
</dbReference>
<dbReference type="PANTHER" id="PTHR28620">
    <property type="entry name" value="CENTROMERE PROTEIN V"/>
    <property type="match status" value="1"/>
</dbReference>
<reference evidence="5" key="1">
    <citation type="submission" date="2025-02" db="EMBL/GenBank/DDBJ databases">
        <authorList>
            <consortium name="NCBI Genome Project"/>
        </authorList>
    </citation>
    <scope>NUCLEOTIDE SEQUENCE</scope>
</reference>
<evidence type="ECO:0000313" key="5">
    <source>
        <dbReference type="RefSeq" id="XP_059603692.1"/>
    </source>
</evidence>
<keyword evidence="3" id="KW-0862">Zinc</keyword>
<dbReference type="InterPro" id="IPR006913">
    <property type="entry name" value="CENP-V/GFA"/>
</dbReference>